<accession>A0ABX1L6H3</accession>
<keyword evidence="2" id="KW-0328">Glycosyltransferase</keyword>
<dbReference type="PANTHER" id="PTHR48090">
    <property type="entry name" value="UNDECAPRENYL-PHOSPHATE 4-DEOXY-4-FORMAMIDO-L-ARABINOSE TRANSFERASE-RELATED"/>
    <property type="match status" value="1"/>
</dbReference>
<dbReference type="Proteomes" id="UP000707477">
    <property type="component" value="Unassembled WGS sequence"/>
</dbReference>
<dbReference type="InterPro" id="IPR050256">
    <property type="entry name" value="Glycosyltransferase_2"/>
</dbReference>
<keyword evidence="6 7" id="KW-0472">Membrane</keyword>
<protein>
    <submittedName>
        <fullName evidence="9">Glycosyltransferase family 2 protein</fullName>
    </submittedName>
</protein>
<dbReference type="InterPro" id="IPR001173">
    <property type="entry name" value="Glyco_trans_2-like"/>
</dbReference>
<name>A0ABX1L6H3_9LACO</name>
<dbReference type="RefSeq" id="WP_168850452.1">
    <property type="nucleotide sequence ID" value="NZ_JAAVSD010000043.1"/>
</dbReference>
<evidence type="ECO:0000256" key="6">
    <source>
        <dbReference type="ARBA" id="ARBA00023136"/>
    </source>
</evidence>
<keyword evidence="10" id="KW-1185">Reference proteome</keyword>
<evidence type="ECO:0000256" key="5">
    <source>
        <dbReference type="ARBA" id="ARBA00022989"/>
    </source>
</evidence>
<evidence type="ECO:0000259" key="8">
    <source>
        <dbReference type="Pfam" id="PF00535"/>
    </source>
</evidence>
<keyword evidence="5 7" id="KW-1133">Transmembrane helix</keyword>
<evidence type="ECO:0000313" key="10">
    <source>
        <dbReference type="Proteomes" id="UP000707477"/>
    </source>
</evidence>
<dbReference type="SUPFAM" id="SSF53448">
    <property type="entry name" value="Nucleotide-diphospho-sugar transferases"/>
    <property type="match status" value="1"/>
</dbReference>
<keyword evidence="4 7" id="KW-0812">Transmembrane</keyword>
<dbReference type="PANTHER" id="PTHR48090:SF1">
    <property type="entry name" value="PROPHAGE BACTOPRENOL GLUCOSYL TRANSFERASE HOMOLOG"/>
    <property type="match status" value="1"/>
</dbReference>
<gene>
    <name evidence="9" type="ORF">HEQ44_10845</name>
</gene>
<sequence>MIKTGQTPRLTVVVPCYNEEPMLPTSARVLRDLMQQLMMRRQITVDSKILFVDDGSRDQTWALIEQLQHHDAVFTGLKFSRNYGQEAALMAGMQAAQQFSDLIITIDADLQDDPQLIPQMIEQARAGSDIVYGVRNDRSTDTWFKRSTAQGFYWIMRKLSVNLVPNHSDFRLMSRRAVSALMQYHEAKPFIRGIIPQLGFPTTKLFYKRQPRQAGTSKYPLRKMIHFALDGLLSFSTAPIRAVLYAGIGICGTTLIMLLWILVQHMRGVVVTGWSSIMLSVWFLGGFQLVAISIIGEYVGRIFTETKHRPRFIIQMDTYSAAFTQTTSLTTPIRFENQSTR</sequence>
<dbReference type="Pfam" id="PF00535">
    <property type="entry name" value="Glycos_transf_2"/>
    <property type="match status" value="1"/>
</dbReference>
<reference evidence="9 10" key="1">
    <citation type="submission" date="2020-03" db="EMBL/GenBank/DDBJ databases">
        <authorList>
            <person name="Zhang Z."/>
            <person name="Guo Z."/>
            <person name="Hou Q."/>
            <person name="Shen X."/>
        </authorList>
    </citation>
    <scope>NUCLEOTIDE SEQUENCE [LARGE SCALE GENOMIC DNA]</scope>
    <source>
        <strain evidence="9 10">HBUAS51329</strain>
    </source>
</reference>
<feature type="domain" description="Glycosyltransferase 2-like" evidence="8">
    <location>
        <begin position="11"/>
        <end position="179"/>
    </location>
</feature>
<comment type="subcellular location">
    <subcellularLocation>
        <location evidence="1">Membrane</location>
        <topology evidence="1">Multi-pass membrane protein</topology>
    </subcellularLocation>
</comment>
<organism evidence="9 10">
    <name type="scientific">Levilactobacillus tujiorum</name>
    <dbReference type="NCBI Taxonomy" id="2912243"/>
    <lineage>
        <taxon>Bacteria</taxon>
        <taxon>Bacillati</taxon>
        <taxon>Bacillota</taxon>
        <taxon>Bacilli</taxon>
        <taxon>Lactobacillales</taxon>
        <taxon>Lactobacillaceae</taxon>
        <taxon>Levilactobacillus</taxon>
    </lineage>
</organism>
<evidence type="ECO:0000256" key="2">
    <source>
        <dbReference type="ARBA" id="ARBA00022676"/>
    </source>
</evidence>
<dbReference type="CDD" id="cd04187">
    <property type="entry name" value="DPM1_like_bac"/>
    <property type="match status" value="1"/>
</dbReference>
<keyword evidence="3" id="KW-0808">Transferase</keyword>
<comment type="caution">
    <text evidence="9">The sequence shown here is derived from an EMBL/GenBank/DDBJ whole genome shotgun (WGS) entry which is preliminary data.</text>
</comment>
<evidence type="ECO:0000256" key="3">
    <source>
        <dbReference type="ARBA" id="ARBA00022679"/>
    </source>
</evidence>
<dbReference type="EMBL" id="JAAVSD010000043">
    <property type="protein sequence ID" value="NLR30676.1"/>
    <property type="molecule type" value="Genomic_DNA"/>
</dbReference>
<proteinExistence type="predicted"/>
<dbReference type="Gene3D" id="3.90.550.10">
    <property type="entry name" value="Spore Coat Polysaccharide Biosynthesis Protein SpsA, Chain A"/>
    <property type="match status" value="1"/>
</dbReference>
<evidence type="ECO:0000313" key="9">
    <source>
        <dbReference type="EMBL" id="NLR30676.1"/>
    </source>
</evidence>
<feature type="transmembrane region" description="Helical" evidence="7">
    <location>
        <begin position="274"/>
        <end position="299"/>
    </location>
</feature>
<evidence type="ECO:0000256" key="4">
    <source>
        <dbReference type="ARBA" id="ARBA00022692"/>
    </source>
</evidence>
<feature type="transmembrane region" description="Helical" evidence="7">
    <location>
        <begin position="242"/>
        <end position="262"/>
    </location>
</feature>
<evidence type="ECO:0000256" key="1">
    <source>
        <dbReference type="ARBA" id="ARBA00004141"/>
    </source>
</evidence>
<evidence type="ECO:0000256" key="7">
    <source>
        <dbReference type="SAM" id="Phobius"/>
    </source>
</evidence>
<dbReference type="InterPro" id="IPR029044">
    <property type="entry name" value="Nucleotide-diphossugar_trans"/>
</dbReference>